<feature type="domain" description="TsaA-like" evidence="3">
    <location>
        <begin position="6"/>
        <end position="147"/>
    </location>
</feature>
<dbReference type="CDD" id="cd09281">
    <property type="entry name" value="UPF0066"/>
    <property type="match status" value="1"/>
</dbReference>
<evidence type="ECO:0000259" key="3">
    <source>
        <dbReference type="PROSITE" id="PS51668"/>
    </source>
</evidence>
<dbReference type="EMBL" id="SMRS01000008">
    <property type="protein sequence ID" value="KAA0873995.1"/>
    <property type="molecule type" value="Genomic_DNA"/>
</dbReference>
<keyword evidence="4" id="KW-0489">Methyltransferase</keyword>
<dbReference type="Gene3D" id="2.40.30.70">
    <property type="entry name" value="YaeB-like"/>
    <property type="match status" value="1"/>
</dbReference>
<sequence length="238" mass="26547">MQTFEFQAIGRIHSPFKEKFGIPRQPGLTPSLKMRLELLGPAAQPETLRGIEGYSHLWIVFVFSATAHQGWKPLVRPPRLGGNQKLGVFATRSTFRPNPIGLSVVTLEEVETSPAGTFLHLSGADFLDQTPVLDIKPYLPYADALPEAFAAIAPSAPQQSKPLYFSAQAAAACTEHSQRLQQPLHQQISEILSCDPRPAYQHQDTQREYGLRLYDLNLRFRIDAEQITLLSLTLETSE</sequence>
<evidence type="ECO:0000256" key="1">
    <source>
        <dbReference type="ARBA" id="ARBA00022691"/>
    </source>
</evidence>
<dbReference type="InterPro" id="IPR041369">
    <property type="entry name" value="TrmO_C"/>
</dbReference>
<dbReference type="GO" id="GO:0008168">
    <property type="term" value="F:methyltransferase activity"/>
    <property type="evidence" value="ECO:0007669"/>
    <property type="project" value="UniProtKB-KW"/>
</dbReference>
<comment type="similarity">
    <text evidence="2">Belongs to the tRNA methyltransferase O family.</text>
</comment>
<dbReference type="GO" id="GO:0032259">
    <property type="term" value="P:methylation"/>
    <property type="evidence" value="ECO:0007669"/>
    <property type="project" value="UniProtKB-KW"/>
</dbReference>
<dbReference type="AlphaFoldDB" id="A0A5A9W1L0"/>
<keyword evidence="1" id="KW-0949">S-adenosyl-L-methionine</keyword>
<protein>
    <submittedName>
        <fullName evidence="4">tRNA (N6-threonylcarbamoyladenosine(37)-N6)-methyltransferase TrmO</fullName>
    </submittedName>
</protein>
<dbReference type="InterPro" id="IPR040372">
    <property type="entry name" value="YaeB-like"/>
</dbReference>
<proteinExistence type="inferred from homology"/>
<dbReference type="Gene3D" id="3.30.2310.10">
    <property type="entry name" value="YaeB-like"/>
    <property type="match status" value="1"/>
</dbReference>
<dbReference type="Proteomes" id="UP000325302">
    <property type="component" value="Unassembled WGS sequence"/>
</dbReference>
<dbReference type="InterPro" id="IPR023368">
    <property type="entry name" value="UPF0066_cons_site"/>
</dbReference>
<dbReference type="PROSITE" id="PS01318">
    <property type="entry name" value="TSAA_1"/>
    <property type="match status" value="1"/>
</dbReference>
<dbReference type="OrthoDB" id="9804309at2"/>
<dbReference type="InterPro" id="IPR036413">
    <property type="entry name" value="YaeB-like_sf"/>
</dbReference>
<dbReference type="Pfam" id="PF01980">
    <property type="entry name" value="TrmO_N"/>
    <property type="match status" value="1"/>
</dbReference>
<organism evidence="4 5">
    <name type="scientific">Nitrincola tapanii</name>
    <dbReference type="NCBI Taxonomy" id="1708751"/>
    <lineage>
        <taxon>Bacteria</taxon>
        <taxon>Pseudomonadati</taxon>
        <taxon>Pseudomonadota</taxon>
        <taxon>Gammaproteobacteria</taxon>
        <taxon>Oceanospirillales</taxon>
        <taxon>Oceanospirillaceae</taxon>
        <taxon>Nitrincola</taxon>
    </lineage>
</organism>
<dbReference type="PANTHER" id="PTHR12818:SF0">
    <property type="entry name" value="TRNA (ADENINE(37)-N6)-METHYLTRANSFERASE"/>
    <property type="match status" value="1"/>
</dbReference>
<dbReference type="Pfam" id="PF18389">
    <property type="entry name" value="TrmO_C"/>
    <property type="match status" value="1"/>
</dbReference>
<dbReference type="InterPro" id="IPR023370">
    <property type="entry name" value="TrmO-like_N"/>
</dbReference>
<reference evidence="4 5" key="1">
    <citation type="submission" date="2019-03" db="EMBL/GenBank/DDBJ databases">
        <title>Nitrincola sp. nov. isolated from an Indian soda lake.</title>
        <authorList>
            <person name="Joshi A."/>
            <person name="Thite S.V."/>
            <person name="Joseph N."/>
            <person name="Dhotre D."/>
            <person name="Moorthy M."/>
            <person name="Shouche Y.S."/>
        </authorList>
    </citation>
    <scope>NUCLEOTIDE SEQUENCE [LARGE SCALE GENOMIC DNA]</scope>
    <source>
        <strain evidence="4 5">MEB193</strain>
    </source>
</reference>
<gene>
    <name evidence="4" type="primary">tsaA</name>
    <name evidence="4" type="ORF">E1H14_10975</name>
</gene>
<dbReference type="InterPro" id="IPR036414">
    <property type="entry name" value="YaeB_N_sf"/>
</dbReference>
<dbReference type="PROSITE" id="PS51668">
    <property type="entry name" value="TSAA_2"/>
    <property type="match status" value="1"/>
</dbReference>
<comment type="caution">
    <text evidence="4">The sequence shown here is derived from an EMBL/GenBank/DDBJ whole genome shotgun (WGS) entry which is preliminary data.</text>
</comment>
<keyword evidence="5" id="KW-1185">Reference proteome</keyword>
<dbReference type="NCBIfam" id="TIGR00104">
    <property type="entry name" value="tRNA_TsaA"/>
    <property type="match status" value="1"/>
</dbReference>
<evidence type="ECO:0000313" key="4">
    <source>
        <dbReference type="EMBL" id="KAA0873995.1"/>
    </source>
</evidence>
<keyword evidence="4" id="KW-0808">Transferase</keyword>
<dbReference type="PANTHER" id="PTHR12818">
    <property type="entry name" value="TRNA (ADENINE(37)-N6)-METHYLTRANSFERASE"/>
    <property type="match status" value="1"/>
</dbReference>
<evidence type="ECO:0000256" key="2">
    <source>
        <dbReference type="ARBA" id="ARBA00033753"/>
    </source>
</evidence>
<dbReference type="SUPFAM" id="SSF118196">
    <property type="entry name" value="YaeB-like"/>
    <property type="match status" value="1"/>
</dbReference>
<name>A0A5A9W1L0_9GAMM</name>
<accession>A0A5A9W1L0</accession>
<evidence type="ECO:0000313" key="5">
    <source>
        <dbReference type="Proteomes" id="UP000325302"/>
    </source>
</evidence>